<evidence type="ECO:0000259" key="3">
    <source>
        <dbReference type="Pfam" id="PF12849"/>
    </source>
</evidence>
<dbReference type="Gene3D" id="3.40.190.10">
    <property type="entry name" value="Periplasmic binding protein-like II"/>
    <property type="match status" value="3"/>
</dbReference>
<organism evidence="4 5">
    <name type="scientific">Methylosinus sporium</name>
    <dbReference type="NCBI Taxonomy" id="428"/>
    <lineage>
        <taxon>Bacteria</taxon>
        <taxon>Pseudomonadati</taxon>
        <taxon>Pseudomonadota</taxon>
        <taxon>Alphaproteobacteria</taxon>
        <taxon>Hyphomicrobiales</taxon>
        <taxon>Methylocystaceae</taxon>
        <taxon>Methylosinus</taxon>
    </lineage>
</organism>
<proteinExistence type="inferred from homology"/>
<comment type="caution">
    <text evidence="4">The sequence shown here is derived from an EMBL/GenBank/DDBJ whole genome shotgun (WGS) entry which is preliminary data.</text>
</comment>
<dbReference type="PANTHER" id="PTHR42996:SF1">
    <property type="entry name" value="PHOSPHATE-BINDING PROTEIN PSTS"/>
    <property type="match status" value="1"/>
</dbReference>
<keyword evidence="2" id="KW-0732">Signal</keyword>
<evidence type="ECO:0000313" key="4">
    <source>
        <dbReference type="EMBL" id="TRL26581.1"/>
    </source>
</evidence>
<evidence type="ECO:0000256" key="2">
    <source>
        <dbReference type="SAM" id="SignalP"/>
    </source>
</evidence>
<feature type="domain" description="PBP" evidence="3">
    <location>
        <begin position="203"/>
        <end position="385"/>
    </location>
</feature>
<name>A0A549SDN8_METSR</name>
<dbReference type="InterPro" id="IPR050962">
    <property type="entry name" value="Phosphate-bind_PstS"/>
</dbReference>
<comment type="similarity">
    <text evidence="1">Belongs to the PstS family.</text>
</comment>
<reference evidence="4 5" key="1">
    <citation type="submission" date="2019-07" db="EMBL/GenBank/DDBJ databases">
        <title>Ln-dependent methylotrophs.</title>
        <authorList>
            <person name="Tani A."/>
        </authorList>
    </citation>
    <scope>NUCLEOTIDE SEQUENCE [LARGE SCALE GENOMIC DNA]</scope>
    <source>
        <strain evidence="4 5">SM89A</strain>
    </source>
</reference>
<gene>
    <name evidence="4" type="ORF">FM996_19395</name>
</gene>
<dbReference type="InterPro" id="IPR024370">
    <property type="entry name" value="PBP_domain"/>
</dbReference>
<feature type="signal peptide" evidence="2">
    <location>
        <begin position="1"/>
        <end position="34"/>
    </location>
</feature>
<protein>
    <recommendedName>
        <fullName evidence="3">PBP domain-containing protein</fullName>
    </recommendedName>
</protein>
<feature type="chain" id="PRO_5021919989" description="PBP domain-containing protein" evidence="2">
    <location>
        <begin position="35"/>
        <end position="589"/>
    </location>
</feature>
<evidence type="ECO:0000313" key="5">
    <source>
        <dbReference type="Proteomes" id="UP000316781"/>
    </source>
</evidence>
<evidence type="ECO:0000256" key="1">
    <source>
        <dbReference type="ARBA" id="ARBA00008725"/>
    </source>
</evidence>
<dbReference type="Proteomes" id="UP000316781">
    <property type="component" value="Unassembled WGS sequence"/>
</dbReference>
<dbReference type="AlphaFoldDB" id="A0A549SDN8"/>
<accession>A0A549SDN8</accession>
<sequence length="589" mass="61992">MQMSALSFRSALRNGSSILALSTIAMIGAPAAQATDGIFGGGSTLASLAERTLSANFYVYNSSSVLLLYAAIGSGSGQRIFISNDPAQGFLGYGLDPATPPDYLFPFLGFSTYPYPRVDFGTSDAPLPANFATGYTTTVYNWDQVNHTRTATGSVSYPTASYGQPIQLPLFETPVAVAVNLPEVDQNTGTTVVDGVTWTIKSQLPASPAPYGGRIQLSTAQICAIFSGLVTDWNSTATIAYLKDDGTIDHESFAAANTWRAGSTAGTPGTGGGTPYASSSTPITIVYRQDGSGTSFIFTNYLKTVCPLLDPDNTYGYHSIFATSVLPNNSFTQLINKVTAYGRFLHTVGANGSDAVAAAIGNSTTNHGYIGYLSAGFVQPNNPVTSTAPYAANVQNDYLRFKGVYHPGQTPIGTTDLADFVAPSPLAAEAAWAALSVPTTADFNAWNVYAQTFPATTYLQGSSWGWGSWAVDITGRSILPLAPADGAYPLTGTTYIYVYSCYGAGRDSVAAATRVANLKDYLRWHYIYNEYWWPAGNAEDVIIVNGFGPLPWTWTSAIESAYLSSSSTAIAADGASPANGCTGVIGGAQ</sequence>
<dbReference type="EMBL" id="VJMF01000097">
    <property type="protein sequence ID" value="TRL26581.1"/>
    <property type="molecule type" value="Genomic_DNA"/>
</dbReference>
<dbReference type="SUPFAM" id="SSF53850">
    <property type="entry name" value="Periplasmic binding protein-like II"/>
    <property type="match status" value="1"/>
</dbReference>
<dbReference type="PANTHER" id="PTHR42996">
    <property type="entry name" value="PHOSPHATE-BINDING PROTEIN PSTS"/>
    <property type="match status" value="1"/>
</dbReference>
<dbReference type="Pfam" id="PF12849">
    <property type="entry name" value="PBP_like_2"/>
    <property type="match status" value="1"/>
</dbReference>